<evidence type="ECO:0000313" key="3">
    <source>
        <dbReference type="EMBL" id="ORC86416.1"/>
    </source>
</evidence>
<dbReference type="EMBL" id="NBCO01000028">
    <property type="protein sequence ID" value="ORC86416.1"/>
    <property type="molecule type" value="Genomic_DNA"/>
</dbReference>
<evidence type="ECO:0000256" key="1">
    <source>
        <dbReference type="SAM" id="Coils"/>
    </source>
</evidence>
<name>A0A1X0NNX2_9TRYP</name>
<proteinExistence type="predicted"/>
<sequence length="504" mass="56538">MQEAVYAAQITPSSVCSYPTYTPPPPLPKKKEERSPIHNQSPTRRRTFPEECNDILRVIHESSTRSSTSSTSSLDPTVATAAAAAGAAGVNSSSSFLHGHKSNGIAGFRMPSTTHEKYRAILNEVEHLNRLLEVTVEDREDVEAELRGKLRQAQTDLRDRDAALLQKDSELLHLRGAVEGLTMKLEACKHHTHHEENPNTQGKRIINNNNNNNENNNNNKRKKDNYIFNGSGGSSSSSTKSKRTGEWDDARRNSNIHSEVINASEKMGRSSRSNSNSVEGTAADMVTYSSSNNHNYHYNNDSNNNTTFTRLAQSAIKWVKFLLGRYFSSSSTENNEKFSNLLNILNELQEYSTKMDVDASLVRSLCTKVSNSLVEVVKVSESKNQTRDHERVSSGVLQTVSDREGSLMQIISDLEKERDKLKHHVSVVAGENVQLLHQIKSLENGSLQGVALPARMDRLEVQNAMLMAERDRQSAFIDELKQQLQRAKLERMLLQEELRRKTSH</sequence>
<gene>
    <name evidence="3" type="ORF">TM35_000281320</name>
</gene>
<reference evidence="3 4" key="1">
    <citation type="submission" date="2017-03" db="EMBL/GenBank/DDBJ databases">
        <title>An alternative strategy for trypanosome survival in the mammalian bloodstream revealed through genome and transcriptome analysis of the ubiquitous bovine parasite Trypanosoma (Megatrypanum) theileri.</title>
        <authorList>
            <person name="Kelly S."/>
            <person name="Ivens A."/>
            <person name="Mott A."/>
            <person name="O'Neill E."/>
            <person name="Emms D."/>
            <person name="Macleod O."/>
            <person name="Voorheis P."/>
            <person name="Matthews J."/>
            <person name="Matthews K."/>
            <person name="Carrington M."/>
        </authorList>
    </citation>
    <scope>NUCLEOTIDE SEQUENCE [LARGE SCALE GENOMIC DNA]</scope>
    <source>
        <strain evidence="3">Edinburgh</strain>
    </source>
</reference>
<feature type="region of interest" description="Disordered" evidence="2">
    <location>
        <begin position="17"/>
        <end position="51"/>
    </location>
</feature>
<dbReference type="OrthoDB" id="250401at2759"/>
<evidence type="ECO:0000313" key="4">
    <source>
        <dbReference type="Proteomes" id="UP000192257"/>
    </source>
</evidence>
<feature type="compositionally biased region" description="Basic and acidic residues" evidence="2">
    <location>
        <begin position="243"/>
        <end position="252"/>
    </location>
</feature>
<evidence type="ECO:0000256" key="2">
    <source>
        <dbReference type="SAM" id="MobiDB-lite"/>
    </source>
</evidence>
<dbReference type="Proteomes" id="UP000192257">
    <property type="component" value="Unassembled WGS sequence"/>
</dbReference>
<feature type="coiled-coil region" evidence="1">
    <location>
        <begin position="470"/>
        <end position="504"/>
    </location>
</feature>
<feature type="region of interest" description="Disordered" evidence="2">
    <location>
        <begin position="191"/>
        <end position="278"/>
    </location>
</feature>
<dbReference type="RefSeq" id="XP_028880482.1">
    <property type="nucleotide sequence ID" value="XM_029028163.1"/>
</dbReference>
<keyword evidence="1" id="KW-0175">Coiled coil</keyword>
<comment type="caution">
    <text evidence="3">The sequence shown here is derived from an EMBL/GenBank/DDBJ whole genome shotgun (WGS) entry which is preliminary data.</text>
</comment>
<accession>A0A1X0NNX2</accession>
<dbReference type="GeneID" id="39987943"/>
<protein>
    <submittedName>
        <fullName evidence="3">Uncharacterized protein</fullName>
    </submittedName>
</protein>
<dbReference type="AlphaFoldDB" id="A0A1X0NNX2"/>
<keyword evidence="4" id="KW-1185">Reference proteome</keyword>
<dbReference type="VEuPathDB" id="TriTrypDB:TM35_000281320"/>
<feature type="compositionally biased region" description="Low complexity" evidence="2">
    <location>
        <begin position="207"/>
        <end position="218"/>
    </location>
</feature>
<organism evidence="3 4">
    <name type="scientific">Trypanosoma theileri</name>
    <dbReference type="NCBI Taxonomy" id="67003"/>
    <lineage>
        <taxon>Eukaryota</taxon>
        <taxon>Discoba</taxon>
        <taxon>Euglenozoa</taxon>
        <taxon>Kinetoplastea</taxon>
        <taxon>Metakinetoplastina</taxon>
        <taxon>Trypanosomatida</taxon>
        <taxon>Trypanosomatidae</taxon>
        <taxon>Trypanosoma</taxon>
    </lineage>
</organism>